<feature type="transmembrane region" description="Helical" evidence="6">
    <location>
        <begin position="155"/>
        <end position="173"/>
    </location>
</feature>
<dbReference type="PANTHER" id="PTHR30250">
    <property type="entry name" value="PST FAMILY PREDICTED COLANIC ACID TRANSPORTER"/>
    <property type="match status" value="1"/>
</dbReference>
<dbReference type="PRINTS" id="PR00173">
    <property type="entry name" value="EDTRNSPORT"/>
</dbReference>
<dbReference type="Proteomes" id="UP001595878">
    <property type="component" value="Unassembled WGS sequence"/>
</dbReference>
<feature type="transmembrane region" description="Helical" evidence="6">
    <location>
        <begin position="12"/>
        <end position="31"/>
    </location>
</feature>
<proteinExistence type="predicted"/>
<evidence type="ECO:0000313" key="7">
    <source>
        <dbReference type="EMBL" id="MFC4690729.1"/>
    </source>
</evidence>
<evidence type="ECO:0000256" key="2">
    <source>
        <dbReference type="ARBA" id="ARBA00022475"/>
    </source>
</evidence>
<gene>
    <name evidence="7" type="ORF">ACFO5T_09855</name>
</gene>
<keyword evidence="2" id="KW-1003">Cell membrane</keyword>
<evidence type="ECO:0000256" key="4">
    <source>
        <dbReference type="ARBA" id="ARBA00022989"/>
    </source>
</evidence>
<evidence type="ECO:0000256" key="6">
    <source>
        <dbReference type="SAM" id="Phobius"/>
    </source>
</evidence>
<dbReference type="PANTHER" id="PTHR30250:SF11">
    <property type="entry name" value="O-ANTIGEN TRANSPORTER-RELATED"/>
    <property type="match status" value="1"/>
</dbReference>
<feature type="transmembrane region" description="Helical" evidence="6">
    <location>
        <begin position="119"/>
        <end position="139"/>
    </location>
</feature>
<feature type="transmembrane region" description="Helical" evidence="6">
    <location>
        <begin position="366"/>
        <end position="388"/>
    </location>
</feature>
<keyword evidence="4 6" id="KW-1133">Transmembrane helix</keyword>
<keyword evidence="3 6" id="KW-0812">Transmembrane</keyword>
<feature type="transmembrane region" description="Helical" evidence="6">
    <location>
        <begin position="428"/>
        <end position="446"/>
    </location>
</feature>
<feature type="transmembrane region" description="Helical" evidence="6">
    <location>
        <begin position="299"/>
        <end position="319"/>
    </location>
</feature>
<evidence type="ECO:0000256" key="3">
    <source>
        <dbReference type="ARBA" id="ARBA00022692"/>
    </source>
</evidence>
<feature type="transmembrane region" description="Helical" evidence="6">
    <location>
        <begin position="257"/>
        <end position="278"/>
    </location>
</feature>
<feature type="transmembrane region" description="Helical" evidence="6">
    <location>
        <begin position="37"/>
        <end position="58"/>
    </location>
</feature>
<dbReference type="Pfam" id="PF01943">
    <property type="entry name" value="Polysacc_synt"/>
    <property type="match status" value="1"/>
</dbReference>
<feature type="transmembrane region" description="Helical" evidence="6">
    <location>
        <begin position="325"/>
        <end position="345"/>
    </location>
</feature>
<dbReference type="EMBL" id="JBHSHB010000016">
    <property type="protein sequence ID" value="MFC4690729.1"/>
    <property type="molecule type" value="Genomic_DNA"/>
</dbReference>
<organism evidence="7 8">
    <name type="scientific">Dokdonia genika</name>
    <dbReference type="NCBI Taxonomy" id="308113"/>
    <lineage>
        <taxon>Bacteria</taxon>
        <taxon>Pseudomonadati</taxon>
        <taxon>Bacteroidota</taxon>
        <taxon>Flavobacteriia</taxon>
        <taxon>Flavobacteriales</taxon>
        <taxon>Flavobacteriaceae</taxon>
        <taxon>Dokdonia</taxon>
    </lineage>
</organism>
<protein>
    <submittedName>
        <fullName evidence="7">Lipopolysaccharide biosynthesis protein</fullName>
    </submittedName>
</protein>
<evidence type="ECO:0000313" key="8">
    <source>
        <dbReference type="Proteomes" id="UP001595878"/>
    </source>
</evidence>
<evidence type="ECO:0000256" key="1">
    <source>
        <dbReference type="ARBA" id="ARBA00004651"/>
    </source>
</evidence>
<feature type="transmembrane region" description="Helical" evidence="6">
    <location>
        <begin position="452"/>
        <end position="470"/>
    </location>
</feature>
<dbReference type="InterPro" id="IPR050833">
    <property type="entry name" value="Poly_Biosynth_Transport"/>
</dbReference>
<keyword evidence="5 6" id="KW-0472">Membrane</keyword>
<reference evidence="8" key="1">
    <citation type="journal article" date="2019" name="Int. J. Syst. Evol. Microbiol.">
        <title>The Global Catalogue of Microorganisms (GCM) 10K type strain sequencing project: providing services to taxonomists for standard genome sequencing and annotation.</title>
        <authorList>
            <consortium name="The Broad Institute Genomics Platform"/>
            <consortium name="The Broad Institute Genome Sequencing Center for Infectious Disease"/>
            <person name="Wu L."/>
            <person name="Ma J."/>
        </authorList>
    </citation>
    <scope>NUCLEOTIDE SEQUENCE [LARGE SCALE GENOMIC DNA]</scope>
    <source>
        <strain evidence="8">CGMCC 4.7427</strain>
    </source>
</reference>
<keyword evidence="8" id="KW-1185">Reference proteome</keyword>
<name>A0ABV9L9K8_9FLAO</name>
<feature type="transmembrane region" description="Helical" evidence="6">
    <location>
        <begin position="79"/>
        <end position="99"/>
    </location>
</feature>
<comment type="subcellular location">
    <subcellularLocation>
        <location evidence="1">Cell membrane</location>
        <topology evidence="1">Multi-pass membrane protein</topology>
    </subcellularLocation>
</comment>
<feature type="transmembrane region" description="Helical" evidence="6">
    <location>
        <begin position="179"/>
        <end position="199"/>
    </location>
</feature>
<feature type="transmembrane region" description="Helical" evidence="6">
    <location>
        <begin position="220"/>
        <end position="241"/>
    </location>
</feature>
<accession>A0ABV9L9K8</accession>
<evidence type="ECO:0000256" key="5">
    <source>
        <dbReference type="ARBA" id="ARBA00023136"/>
    </source>
</evidence>
<sequence>MGIVLKQSFQNLITTYLGFGLGAVNTLFLYVNFMSDTYYGLVSFMLSTAFILVPFLAFGVQNTIVKFYSSFEGEDQDRFLSWMLVLPLFLIIPITGITYFLHQQISDFLSSKNEIVSGYVWYIFIIALSSAYFEIFFSWSKLQLKSTFGNFLKEVFHRLGVTLLLVLLAFSIINVDTFLVLTVAIYVVRMIVMLLYAFGQRKPVFTLSRKLNPSKLDRQRTAILKYSTLIIIAGSVATLLIDIDKFMIGKYVAIENVAYYAVAIYIATVIGVPARAMHQITYPMVAGMLNNKQWDEMRILYKKSSLSLLVISGLLFLLICCNIKSLYLIVGPAYATALYVVLCISASKLLDNCLGINNAIVFNSDYYRIVLAIGVVAVIVAVILNMMLIPTLGINGAGVATLIATVGYSLAKLLVVQTKFKMQPFSKKSLLTFGVIATLFCGFYFWDFSFNPLVAIVVKGTMLGSIYLILSYKLKLSLDINNAIDSLLGTVFKR</sequence>
<feature type="transmembrane region" description="Helical" evidence="6">
    <location>
        <begin position="394"/>
        <end position="416"/>
    </location>
</feature>
<dbReference type="RefSeq" id="WP_380033994.1">
    <property type="nucleotide sequence ID" value="NZ_JBHSHB010000016.1"/>
</dbReference>
<comment type="caution">
    <text evidence="7">The sequence shown here is derived from an EMBL/GenBank/DDBJ whole genome shotgun (WGS) entry which is preliminary data.</text>
</comment>
<dbReference type="InterPro" id="IPR002797">
    <property type="entry name" value="Polysacc_synth"/>
</dbReference>